<keyword evidence="7" id="KW-1133">Transmembrane helix</keyword>
<dbReference type="STRING" id="1093900.A0A507B4M2"/>
<dbReference type="GO" id="GO:0006351">
    <property type="term" value="P:DNA-templated transcription"/>
    <property type="evidence" value="ECO:0007669"/>
    <property type="project" value="InterPro"/>
</dbReference>
<accession>A0A507B4M2</accession>
<dbReference type="Gene3D" id="4.10.240.10">
    <property type="entry name" value="Zn(2)-C6 fungal-type DNA-binding domain"/>
    <property type="match status" value="1"/>
</dbReference>
<dbReference type="AlphaFoldDB" id="A0A507B4M2"/>
<feature type="region of interest" description="Disordered" evidence="6">
    <location>
        <begin position="388"/>
        <end position="411"/>
    </location>
</feature>
<dbReference type="PANTHER" id="PTHR47424">
    <property type="entry name" value="REGULATORY PROTEIN GAL4"/>
    <property type="match status" value="1"/>
</dbReference>
<feature type="domain" description="Zn(2)-C6 fungal-type" evidence="8">
    <location>
        <begin position="17"/>
        <end position="48"/>
    </location>
</feature>
<evidence type="ECO:0000256" key="4">
    <source>
        <dbReference type="ARBA" id="ARBA00023242"/>
    </source>
</evidence>
<dbReference type="GO" id="GO:0005634">
    <property type="term" value="C:nucleus"/>
    <property type="evidence" value="ECO:0007669"/>
    <property type="project" value="TreeGrafter"/>
</dbReference>
<dbReference type="GO" id="GO:0000435">
    <property type="term" value="P:positive regulation of transcription from RNA polymerase II promoter by galactose"/>
    <property type="evidence" value="ECO:0007669"/>
    <property type="project" value="TreeGrafter"/>
</dbReference>
<keyword evidence="2" id="KW-0805">Transcription regulation</keyword>
<evidence type="ECO:0000256" key="1">
    <source>
        <dbReference type="ARBA" id="ARBA00022723"/>
    </source>
</evidence>
<evidence type="ECO:0000256" key="2">
    <source>
        <dbReference type="ARBA" id="ARBA00023015"/>
    </source>
</evidence>
<feature type="coiled-coil region" evidence="5">
    <location>
        <begin position="433"/>
        <end position="460"/>
    </location>
</feature>
<dbReference type="EMBL" id="SKBQ01000046">
    <property type="protein sequence ID" value="TPX11818.1"/>
    <property type="molecule type" value="Genomic_DNA"/>
</dbReference>
<dbReference type="PANTHER" id="PTHR47424:SF9">
    <property type="entry name" value="TAH-2"/>
    <property type="match status" value="1"/>
</dbReference>
<dbReference type="PROSITE" id="PS00463">
    <property type="entry name" value="ZN2_CY6_FUNGAL_1"/>
    <property type="match status" value="1"/>
</dbReference>
<sequence>MPRPKVHPANRRRAAEACNFCRASKKRCSATVPCTACERRGIGASCFLTHKPRGHRGLSSRSSATASQARSVVTDDAGEQNAGRRPSEVDASFLSDSGFLRQPPDPADLNSADAFRLLSPTSSHNDASVVSAPSATHQQHRTASLSSSLPSVGELHSRMLLNRRGDRVFIGEAASLSFLSFLRDAVSAKIGPSQFSHNDKSESMLESQPLETETGSMDPAAMNISAEDRLSYVNTYFLATAGVIDIFSESETQELMNPSPESPSSTPCPLRDLVIAIGAQCKSIGCSRRIGQQFFRKAQVQAFSGMLEDHDMDTVRIFLLMHFYMLGHCRRNTASIYLGIAARTAIALGLHSDVCSSGVATPEHQVRRRVWMSLRICDIIVSSILGRPPATGSQASSAEEKRWLEEPGRRPSIGNSDSLTASLKILIIINQIIEEIYVKKDESKRRAEQLLDKVNKWSQSLPASLLKQSNSPGDALGQADSIARLHVSCLYYYAVTLVTRPILVSNLILQPGMDDPASSQLSSACIDAAVFLAQTCMDSHAERLMLGNMCYIKALIFAAGLILGFALFAEKNRDYEVEGAFDGAKDVLGFLSAQSPQAGHYLEILSLLSTAIDRQRQRQTTRGRNKYVGKILTMNNDAAPASGSSSSPNESISVAPVPSLLSDQTDYTSAMPDVGVDFSVDWDALDLSQWDSFPFLDQRVLDLGVSQVDG</sequence>
<dbReference type="GO" id="GO:0008270">
    <property type="term" value="F:zinc ion binding"/>
    <property type="evidence" value="ECO:0007669"/>
    <property type="project" value="InterPro"/>
</dbReference>
<feature type="compositionally biased region" description="Basic and acidic residues" evidence="6">
    <location>
        <begin position="398"/>
        <end position="409"/>
    </location>
</feature>
<organism evidence="9 10">
    <name type="scientific">Thyridium curvatum</name>
    <dbReference type="NCBI Taxonomy" id="1093900"/>
    <lineage>
        <taxon>Eukaryota</taxon>
        <taxon>Fungi</taxon>
        <taxon>Dikarya</taxon>
        <taxon>Ascomycota</taxon>
        <taxon>Pezizomycotina</taxon>
        <taxon>Sordariomycetes</taxon>
        <taxon>Sordariomycetidae</taxon>
        <taxon>Thyridiales</taxon>
        <taxon>Thyridiaceae</taxon>
        <taxon>Thyridium</taxon>
    </lineage>
</organism>
<dbReference type="SMART" id="SM00906">
    <property type="entry name" value="Fungal_trans"/>
    <property type="match status" value="1"/>
</dbReference>
<dbReference type="Proteomes" id="UP000319257">
    <property type="component" value="Unassembled WGS sequence"/>
</dbReference>
<reference evidence="9 10" key="1">
    <citation type="submission" date="2019-06" db="EMBL/GenBank/DDBJ databases">
        <title>Draft genome sequence of the filamentous fungus Phialemoniopsis curvata isolated from diesel fuel.</title>
        <authorList>
            <person name="Varaljay V.A."/>
            <person name="Lyon W.J."/>
            <person name="Crouch A.L."/>
            <person name="Drake C.E."/>
            <person name="Hollomon J.M."/>
            <person name="Nadeau L.J."/>
            <person name="Nunn H.S."/>
            <person name="Stevenson B.S."/>
            <person name="Bojanowski C.L."/>
            <person name="Crookes-Goodson W.J."/>
        </authorList>
    </citation>
    <scope>NUCLEOTIDE SEQUENCE [LARGE SCALE GENOMIC DNA]</scope>
    <source>
        <strain evidence="9 10">D216</strain>
    </source>
</reference>
<dbReference type="GO" id="GO:0000978">
    <property type="term" value="F:RNA polymerase II cis-regulatory region sequence-specific DNA binding"/>
    <property type="evidence" value="ECO:0007669"/>
    <property type="project" value="TreeGrafter"/>
</dbReference>
<dbReference type="SMART" id="SM00066">
    <property type="entry name" value="GAL4"/>
    <property type="match status" value="1"/>
</dbReference>
<feature type="region of interest" description="Disordered" evidence="6">
    <location>
        <begin position="122"/>
        <end position="149"/>
    </location>
</feature>
<dbReference type="InterPro" id="IPR001138">
    <property type="entry name" value="Zn2Cys6_DnaBD"/>
</dbReference>
<dbReference type="GO" id="GO:0000981">
    <property type="term" value="F:DNA-binding transcription factor activity, RNA polymerase II-specific"/>
    <property type="evidence" value="ECO:0007669"/>
    <property type="project" value="InterPro"/>
</dbReference>
<dbReference type="PROSITE" id="PS50048">
    <property type="entry name" value="ZN2_CY6_FUNGAL_2"/>
    <property type="match status" value="1"/>
</dbReference>
<proteinExistence type="predicted"/>
<keyword evidence="7" id="KW-0472">Membrane</keyword>
<dbReference type="InParanoid" id="A0A507B4M2"/>
<keyword evidence="4" id="KW-0539">Nucleus</keyword>
<dbReference type="GeneID" id="41975002"/>
<evidence type="ECO:0000313" key="9">
    <source>
        <dbReference type="EMBL" id="TPX11818.1"/>
    </source>
</evidence>
<dbReference type="CDD" id="cd12148">
    <property type="entry name" value="fungal_TF_MHR"/>
    <property type="match status" value="1"/>
</dbReference>
<name>A0A507B4M2_9PEZI</name>
<dbReference type="CDD" id="cd00067">
    <property type="entry name" value="GAL4"/>
    <property type="match status" value="1"/>
</dbReference>
<dbReference type="InterPro" id="IPR051127">
    <property type="entry name" value="Fungal_SecMet_Regulators"/>
</dbReference>
<dbReference type="Pfam" id="PF04082">
    <property type="entry name" value="Fungal_trans"/>
    <property type="match status" value="1"/>
</dbReference>
<keyword evidence="3" id="KW-0804">Transcription</keyword>
<dbReference type="RefSeq" id="XP_030993529.1">
    <property type="nucleotide sequence ID" value="XM_031142312.1"/>
</dbReference>
<feature type="region of interest" description="Disordered" evidence="6">
    <location>
        <begin position="53"/>
        <end position="88"/>
    </location>
</feature>
<protein>
    <recommendedName>
        <fullName evidence="8">Zn(2)-C6 fungal-type domain-containing protein</fullName>
    </recommendedName>
</protein>
<keyword evidence="7" id="KW-0812">Transmembrane</keyword>
<gene>
    <name evidence="9" type="ORF">E0L32_007555</name>
</gene>
<evidence type="ECO:0000256" key="6">
    <source>
        <dbReference type="SAM" id="MobiDB-lite"/>
    </source>
</evidence>
<dbReference type="InterPro" id="IPR036864">
    <property type="entry name" value="Zn2-C6_fun-type_DNA-bd_sf"/>
</dbReference>
<feature type="compositionally biased region" description="Low complexity" evidence="6">
    <location>
        <begin position="59"/>
        <end position="74"/>
    </location>
</feature>
<evidence type="ECO:0000256" key="3">
    <source>
        <dbReference type="ARBA" id="ARBA00023163"/>
    </source>
</evidence>
<evidence type="ECO:0000256" key="5">
    <source>
        <dbReference type="SAM" id="Coils"/>
    </source>
</evidence>
<feature type="transmembrane region" description="Helical" evidence="7">
    <location>
        <begin position="550"/>
        <end position="569"/>
    </location>
</feature>
<dbReference type="InterPro" id="IPR007219">
    <property type="entry name" value="XnlR_reg_dom"/>
</dbReference>
<keyword evidence="10" id="KW-1185">Reference proteome</keyword>
<keyword evidence="5" id="KW-0175">Coiled coil</keyword>
<keyword evidence="1" id="KW-0479">Metal-binding</keyword>
<evidence type="ECO:0000259" key="8">
    <source>
        <dbReference type="PROSITE" id="PS50048"/>
    </source>
</evidence>
<dbReference type="SUPFAM" id="SSF57701">
    <property type="entry name" value="Zn2/Cys6 DNA-binding domain"/>
    <property type="match status" value="1"/>
</dbReference>
<evidence type="ECO:0000313" key="10">
    <source>
        <dbReference type="Proteomes" id="UP000319257"/>
    </source>
</evidence>
<dbReference type="Pfam" id="PF00172">
    <property type="entry name" value="Zn_clus"/>
    <property type="match status" value="1"/>
</dbReference>
<dbReference type="OrthoDB" id="47007at2759"/>
<comment type="caution">
    <text evidence="9">The sequence shown here is derived from an EMBL/GenBank/DDBJ whole genome shotgun (WGS) entry which is preliminary data.</text>
</comment>
<evidence type="ECO:0000256" key="7">
    <source>
        <dbReference type="SAM" id="Phobius"/>
    </source>
</evidence>